<feature type="domain" description="Outer membrane cytochrome MtrC/MtrF-like" evidence="2">
    <location>
        <begin position="243"/>
        <end position="406"/>
    </location>
</feature>
<dbReference type="PANTHER" id="PTHR35038:SF6">
    <property type="entry name" value="SURFACE LOCALIZED DECAHEME CYTOCHROME C LIPOPROTEIN"/>
    <property type="match status" value="1"/>
</dbReference>
<gene>
    <name evidence="3" type="ORF">GTOL_11385</name>
</gene>
<accession>A0A916J3X4</accession>
<evidence type="ECO:0000256" key="1">
    <source>
        <dbReference type="ARBA" id="ARBA00022729"/>
    </source>
</evidence>
<dbReference type="NCBIfam" id="TIGR03507">
    <property type="entry name" value="decahem_SO1788"/>
    <property type="match status" value="1"/>
</dbReference>
<dbReference type="PANTHER" id="PTHR35038">
    <property type="entry name" value="DISSIMILATORY SULFITE REDUCTASE SIRA"/>
    <property type="match status" value="1"/>
</dbReference>
<name>A0A916J3X4_9PROT</name>
<evidence type="ECO:0000259" key="2">
    <source>
        <dbReference type="Pfam" id="PF22113"/>
    </source>
</evidence>
<proteinExistence type="predicted"/>
<reference evidence="3" key="1">
    <citation type="submission" date="2021-04" db="EMBL/GenBank/DDBJ databases">
        <authorList>
            <person name="Hornung B."/>
        </authorList>
    </citation>
    <scope>NUCLEOTIDE SEQUENCE</scope>
    <source>
        <strain evidence="3">G5G6</strain>
    </source>
</reference>
<keyword evidence="4" id="KW-1185">Reference proteome</keyword>
<organism evidence="3 4">
    <name type="scientific">Georgfuchsia toluolica</name>
    <dbReference type="NCBI Taxonomy" id="424218"/>
    <lineage>
        <taxon>Bacteria</taxon>
        <taxon>Pseudomonadati</taxon>
        <taxon>Pseudomonadota</taxon>
        <taxon>Betaproteobacteria</taxon>
        <taxon>Nitrosomonadales</taxon>
        <taxon>Sterolibacteriaceae</taxon>
        <taxon>Georgfuchsia</taxon>
    </lineage>
</organism>
<dbReference type="AlphaFoldDB" id="A0A916J3X4"/>
<dbReference type="Gene3D" id="1.10.720.180">
    <property type="match status" value="2"/>
</dbReference>
<dbReference type="GO" id="GO:0016491">
    <property type="term" value="F:oxidoreductase activity"/>
    <property type="evidence" value="ECO:0007669"/>
    <property type="project" value="TreeGrafter"/>
</dbReference>
<dbReference type="InterPro" id="IPR051829">
    <property type="entry name" value="Multiheme_Cytochr_ET"/>
</dbReference>
<dbReference type="Proteomes" id="UP000742786">
    <property type="component" value="Unassembled WGS sequence"/>
</dbReference>
<dbReference type="InterPro" id="IPR020014">
    <property type="entry name" value="Decahaem_cyt-c_OmcA/MtrC"/>
</dbReference>
<dbReference type="SUPFAM" id="SSF48695">
    <property type="entry name" value="Multiheme cytochromes"/>
    <property type="match status" value="1"/>
</dbReference>
<dbReference type="Pfam" id="PF22113">
    <property type="entry name" value="Mtrc-MtrF_II-IV_dom"/>
    <property type="match status" value="2"/>
</dbReference>
<dbReference type="InterPro" id="IPR036280">
    <property type="entry name" value="Multihaem_cyt_sf"/>
</dbReference>
<protein>
    <recommendedName>
        <fullName evidence="2">Outer membrane cytochrome MtrC/MtrF-like domain-containing protein</fullName>
    </recommendedName>
</protein>
<dbReference type="EMBL" id="CAJQUM010000001">
    <property type="protein sequence ID" value="CAG4883502.1"/>
    <property type="molecule type" value="Genomic_DNA"/>
</dbReference>
<evidence type="ECO:0000313" key="3">
    <source>
        <dbReference type="EMBL" id="CAG4883502.1"/>
    </source>
</evidence>
<comment type="caution">
    <text evidence="3">The sequence shown here is derived from an EMBL/GenBank/DDBJ whole genome shotgun (WGS) entry which is preliminary data.</text>
</comment>
<evidence type="ECO:0000313" key="4">
    <source>
        <dbReference type="Proteomes" id="UP000742786"/>
    </source>
</evidence>
<sequence length="789" mass="81663">MLICSLRLFIFFVSTSLWHPLATDKRIVMDKNRTSHHQWINLAAAIMLTLALAGCGGGGGGGGSATGTPTPPSSSSADIAALTAATALTMTITGVTVNNSPVVDFTVTNQAGVGMAGLTAADLRFNIAKLMPGTNGGPSIWQDYINRSNGGAVQGSQERSAAGYAFGTLTNHGDGTYTYAFATDIKNVACPAPCTDADGKALDLSDQPGLTNRVTIQQANSAYAKTAGIFDFVPDGRAVTTTRDIVSNAKCNACHSQLAAHGTRVDTKLCVTCHNPGSWVAGAPNTTVDFKVMIHKIHNAPNLPSVIAGTPYVVNGTDFSKVVFPQDVRNCTKCHDGTPGATNATAQGDNWKTQPSMQACGSCHDDVYFGASPDPAKPYQTVAHPGGVMTDNSTCAICHAAGRYTDNKDIVIAHNFPARLKAAAAKFKYNIISVTPTVAGSTPVITFSVTDPTNADAPYDIKTAAAFTAGASSTLTVKLGWNTPGKLDFGNDNNSLAFGQPISINLLGNAAVTAGATPGTFTVTASSAIPATQTGALRALMEGHPAGDVTTAGTFADRLPVKSVFKDFAITGVVAPRRAVVDIAKCNVCHGTLSLHGNNRTDEPGVCVVCHNPNATDKSRRTGVGIDGKTEEAIDFKTMIHGIHAGQADKGGFRDKGITIYGFGGSVNDFSTVVFPGKLNDCTMCHAGTSYQMTGVWDAPTAKGILGTTISTGASITDPADNLRITPIAAVCSSCHDSAATKTHMQGAFQAALFSVTQTAIDTAPRQEACAYCHGAGKLLDVKVVHGVP</sequence>
<keyword evidence="1" id="KW-0732">Signal</keyword>
<dbReference type="InterPro" id="IPR054337">
    <property type="entry name" value="Mtrc-MtrF-like_dom_II/IV"/>
</dbReference>
<feature type="domain" description="Outer membrane cytochrome MtrC/MtrF-like" evidence="2">
    <location>
        <begin position="578"/>
        <end position="787"/>
    </location>
</feature>